<protein>
    <submittedName>
        <fullName evidence="1">14375_t:CDS:1</fullName>
    </submittedName>
</protein>
<gene>
    <name evidence="1" type="ORF">GMARGA_LOCUS39101</name>
</gene>
<organism evidence="1 2">
    <name type="scientific">Gigaspora margarita</name>
    <dbReference type="NCBI Taxonomy" id="4874"/>
    <lineage>
        <taxon>Eukaryota</taxon>
        <taxon>Fungi</taxon>
        <taxon>Fungi incertae sedis</taxon>
        <taxon>Mucoromycota</taxon>
        <taxon>Glomeromycotina</taxon>
        <taxon>Glomeromycetes</taxon>
        <taxon>Diversisporales</taxon>
        <taxon>Gigasporaceae</taxon>
        <taxon>Gigaspora</taxon>
    </lineage>
</organism>
<keyword evidence="2" id="KW-1185">Reference proteome</keyword>
<name>A0ABN7X5J6_GIGMA</name>
<sequence>MDLLTLLVGVPSISDSGSYPSFPIRLEINETNAISKTYQKVFLSKAQYS</sequence>
<evidence type="ECO:0000313" key="1">
    <source>
        <dbReference type="EMBL" id="CAG8848265.1"/>
    </source>
</evidence>
<accession>A0ABN7X5J6</accession>
<feature type="non-terminal residue" evidence="1">
    <location>
        <position position="49"/>
    </location>
</feature>
<dbReference type="Proteomes" id="UP000789901">
    <property type="component" value="Unassembled WGS sequence"/>
</dbReference>
<evidence type="ECO:0000313" key="2">
    <source>
        <dbReference type="Proteomes" id="UP000789901"/>
    </source>
</evidence>
<reference evidence="1 2" key="1">
    <citation type="submission" date="2021-06" db="EMBL/GenBank/DDBJ databases">
        <authorList>
            <person name="Kallberg Y."/>
            <person name="Tangrot J."/>
            <person name="Rosling A."/>
        </authorList>
    </citation>
    <scope>NUCLEOTIDE SEQUENCE [LARGE SCALE GENOMIC DNA]</scope>
    <source>
        <strain evidence="1 2">120-4 pot B 10/14</strain>
    </source>
</reference>
<dbReference type="EMBL" id="CAJVQB010091266">
    <property type="protein sequence ID" value="CAG8848265.1"/>
    <property type="molecule type" value="Genomic_DNA"/>
</dbReference>
<proteinExistence type="predicted"/>
<comment type="caution">
    <text evidence="1">The sequence shown here is derived from an EMBL/GenBank/DDBJ whole genome shotgun (WGS) entry which is preliminary data.</text>
</comment>